<accession>A0AAV9GS48</accession>
<reference evidence="4" key="2">
    <citation type="submission" date="2023-05" db="EMBL/GenBank/DDBJ databases">
        <authorList>
            <consortium name="Lawrence Berkeley National Laboratory"/>
            <person name="Steindorff A."/>
            <person name="Hensen N."/>
            <person name="Bonometti L."/>
            <person name="Westerberg I."/>
            <person name="Brannstrom I.O."/>
            <person name="Guillou S."/>
            <person name="Cros-Aarteil S."/>
            <person name="Calhoun S."/>
            <person name="Haridas S."/>
            <person name="Kuo A."/>
            <person name="Mondo S."/>
            <person name="Pangilinan J."/>
            <person name="Riley R."/>
            <person name="Labutti K."/>
            <person name="Andreopoulos B."/>
            <person name="Lipzen A."/>
            <person name="Chen C."/>
            <person name="Yanf M."/>
            <person name="Daum C."/>
            <person name="Ng V."/>
            <person name="Clum A."/>
            <person name="Ohm R."/>
            <person name="Martin F."/>
            <person name="Silar P."/>
            <person name="Natvig D."/>
            <person name="Lalanne C."/>
            <person name="Gautier V."/>
            <person name="Ament-Velasquez S.L."/>
            <person name="Kruys A."/>
            <person name="Hutchinson M.I."/>
            <person name="Powell A.J."/>
            <person name="Barry K."/>
            <person name="Miller A.N."/>
            <person name="Grigoriev I.V."/>
            <person name="Debuchy R."/>
            <person name="Gladieux P."/>
            <person name="Thoren M.H."/>
            <person name="Johannesson H."/>
        </authorList>
    </citation>
    <scope>NUCLEOTIDE SEQUENCE</scope>
    <source>
        <strain evidence="4">PSN243</strain>
    </source>
</reference>
<evidence type="ECO:0000256" key="1">
    <source>
        <dbReference type="SAM" id="MobiDB-lite"/>
    </source>
</evidence>
<dbReference type="InterPro" id="IPR054215">
    <property type="entry name" value="DUF6923"/>
</dbReference>
<feature type="signal peptide" evidence="2">
    <location>
        <begin position="1"/>
        <end position="22"/>
    </location>
</feature>
<sequence>MRELRGFVLALFAVACAPGAFARCHHLPSSKPSLLPSSASSAAPSSSSAIPSSILSSVVPSISSSAPSSSPSSSTLSSGSVSSSVVPSSISISSVASSSPVSSTVSSASSAAPPVQTFACDGSGYFIQSNELSRLDFQTGALEPISEDLGVAINAIGYNVLDGFLYGFDSDLNRVLRIDSEGNVTPVSGEDSVGANIGEVDSDGFYWISDNGGFWAQIDARPDSPTYGVYLNSGVADNLGYTITDWADLGSGFGNGGFLYTVATGVTPDTNTILRFSKTTFEWAVVGSTTFPLSTGWGAMYGFNDAQGILATNSLTGRVWRFGITNGQFNFQTDNVVASPAEQPNDGAACRTGPAPPAPS</sequence>
<evidence type="ECO:0000259" key="3">
    <source>
        <dbReference type="Pfam" id="PF21959"/>
    </source>
</evidence>
<protein>
    <recommendedName>
        <fullName evidence="3">DUF6923 domain-containing protein</fullName>
    </recommendedName>
</protein>
<keyword evidence="5" id="KW-1185">Reference proteome</keyword>
<dbReference type="EMBL" id="MU865933">
    <property type="protein sequence ID" value="KAK4450365.1"/>
    <property type="molecule type" value="Genomic_DNA"/>
</dbReference>
<dbReference type="SUPFAM" id="SSF63829">
    <property type="entry name" value="Calcium-dependent phosphotriesterase"/>
    <property type="match status" value="1"/>
</dbReference>
<feature type="domain" description="DUF6923" evidence="3">
    <location>
        <begin position="143"/>
        <end position="351"/>
    </location>
</feature>
<organism evidence="4 5">
    <name type="scientific">Podospora aff. communis PSN243</name>
    <dbReference type="NCBI Taxonomy" id="3040156"/>
    <lineage>
        <taxon>Eukaryota</taxon>
        <taxon>Fungi</taxon>
        <taxon>Dikarya</taxon>
        <taxon>Ascomycota</taxon>
        <taxon>Pezizomycotina</taxon>
        <taxon>Sordariomycetes</taxon>
        <taxon>Sordariomycetidae</taxon>
        <taxon>Sordariales</taxon>
        <taxon>Podosporaceae</taxon>
        <taxon>Podospora</taxon>
    </lineage>
</organism>
<dbReference type="PROSITE" id="PS51257">
    <property type="entry name" value="PROKAR_LIPOPROTEIN"/>
    <property type="match status" value="1"/>
</dbReference>
<feature type="region of interest" description="Disordered" evidence="1">
    <location>
        <begin position="338"/>
        <end position="360"/>
    </location>
</feature>
<feature type="chain" id="PRO_5043541353" description="DUF6923 domain-containing protein" evidence="2">
    <location>
        <begin position="23"/>
        <end position="360"/>
    </location>
</feature>
<evidence type="ECO:0000313" key="4">
    <source>
        <dbReference type="EMBL" id="KAK4450365.1"/>
    </source>
</evidence>
<name>A0AAV9GS48_9PEZI</name>
<keyword evidence="2" id="KW-0732">Signal</keyword>
<evidence type="ECO:0000313" key="5">
    <source>
        <dbReference type="Proteomes" id="UP001321760"/>
    </source>
</evidence>
<gene>
    <name evidence="4" type="ORF">QBC34DRAFT_297712</name>
</gene>
<proteinExistence type="predicted"/>
<dbReference type="AlphaFoldDB" id="A0AAV9GS48"/>
<reference evidence="4" key="1">
    <citation type="journal article" date="2023" name="Mol. Phylogenet. Evol.">
        <title>Genome-scale phylogeny and comparative genomics of the fungal order Sordariales.</title>
        <authorList>
            <person name="Hensen N."/>
            <person name="Bonometti L."/>
            <person name="Westerberg I."/>
            <person name="Brannstrom I.O."/>
            <person name="Guillou S."/>
            <person name="Cros-Aarteil S."/>
            <person name="Calhoun S."/>
            <person name="Haridas S."/>
            <person name="Kuo A."/>
            <person name="Mondo S."/>
            <person name="Pangilinan J."/>
            <person name="Riley R."/>
            <person name="LaButti K."/>
            <person name="Andreopoulos B."/>
            <person name="Lipzen A."/>
            <person name="Chen C."/>
            <person name="Yan M."/>
            <person name="Daum C."/>
            <person name="Ng V."/>
            <person name="Clum A."/>
            <person name="Steindorff A."/>
            <person name="Ohm R.A."/>
            <person name="Martin F."/>
            <person name="Silar P."/>
            <person name="Natvig D.O."/>
            <person name="Lalanne C."/>
            <person name="Gautier V."/>
            <person name="Ament-Velasquez S.L."/>
            <person name="Kruys A."/>
            <person name="Hutchinson M.I."/>
            <person name="Powell A.J."/>
            <person name="Barry K."/>
            <person name="Miller A.N."/>
            <person name="Grigoriev I.V."/>
            <person name="Debuchy R."/>
            <person name="Gladieux P."/>
            <person name="Hiltunen Thoren M."/>
            <person name="Johannesson H."/>
        </authorList>
    </citation>
    <scope>NUCLEOTIDE SEQUENCE</scope>
    <source>
        <strain evidence="4">PSN243</strain>
    </source>
</reference>
<comment type="caution">
    <text evidence="4">The sequence shown here is derived from an EMBL/GenBank/DDBJ whole genome shotgun (WGS) entry which is preliminary data.</text>
</comment>
<dbReference type="Pfam" id="PF21959">
    <property type="entry name" value="DUF6923"/>
    <property type="match status" value="1"/>
</dbReference>
<dbReference type="Proteomes" id="UP001321760">
    <property type="component" value="Unassembled WGS sequence"/>
</dbReference>
<evidence type="ECO:0000256" key="2">
    <source>
        <dbReference type="SAM" id="SignalP"/>
    </source>
</evidence>